<dbReference type="RefSeq" id="WP_231325831.1">
    <property type="nucleotide sequence ID" value="NZ_CP088156.1"/>
</dbReference>
<protein>
    <submittedName>
        <fullName evidence="2">Phage terminase large subunit family protein</fullName>
    </submittedName>
</protein>
<evidence type="ECO:0000313" key="2">
    <source>
        <dbReference type="EMBL" id="UFZ06506.1"/>
    </source>
</evidence>
<organism evidence="2 3">
    <name type="scientific">Bradyrhizobium ontarionense</name>
    <dbReference type="NCBI Taxonomy" id="2898149"/>
    <lineage>
        <taxon>Bacteria</taxon>
        <taxon>Pseudomonadati</taxon>
        <taxon>Pseudomonadota</taxon>
        <taxon>Alphaproteobacteria</taxon>
        <taxon>Hyphomicrobiales</taxon>
        <taxon>Nitrobacteraceae</taxon>
        <taxon>Bradyrhizobium</taxon>
    </lineage>
</organism>
<gene>
    <name evidence="2" type="ORF">LQG66_09500</name>
</gene>
<dbReference type="Proteomes" id="UP001431010">
    <property type="component" value="Chromosome"/>
</dbReference>
<dbReference type="EMBL" id="CP088156">
    <property type="protein sequence ID" value="UFZ06506.1"/>
    <property type="molecule type" value="Genomic_DNA"/>
</dbReference>
<evidence type="ECO:0000259" key="1">
    <source>
        <dbReference type="Pfam" id="PF05876"/>
    </source>
</evidence>
<sequence length="59" mass="6275">MRLFSYQRGICDAIGDPAIERVSVLKSARIGHTATLIGALAHFVVREPSPILVLSSAAV</sequence>
<proteinExistence type="predicted"/>
<dbReference type="InterPro" id="IPR046453">
    <property type="entry name" value="GpA_ATPase"/>
</dbReference>
<keyword evidence="3" id="KW-1185">Reference proteome</keyword>
<reference evidence="2" key="1">
    <citation type="journal article" date="2024" name="Antonie Van Leeuwenhoek">
        <title>Bradyrhizobium ontarionense sp. nov., a novel bacterial symbiont isolated from Aeschynomene indica (Indian jointvetch), harbours photosynthesis, nitrogen fixation and nitrous oxide (N2O) reductase genes.</title>
        <authorList>
            <person name="Bromfield E.S.P."/>
            <person name="Cloutier S."/>
        </authorList>
    </citation>
    <scope>NUCLEOTIDE SEQUENCE</scope>
    <source>
        <strain evidence="2">A19</strain>
    </source>
</reference>
<accession>A0ABY3RI54</accession>
<evidence type="ECO:0000313" key="3">
    <source>
        <dbReference type="Proteomes" id="UP001431010"/>
    </source>
</evidence>
<name>A0ABY3RI54_9BRAD</name>
<dbReference type="Pfam" id="PF05876">
    <property type="entry name" value="GpA_ATPase"/>
    <property type="match status" value="1"/>
</dbReference>
<feature type="domain" description="Phage terminase large subunit GpA ATPase" evidence="1">
    <location>
        <begin position="6"/>
        <end position="54"/>
    </location>
</feature>